<proteinExistence type="predicted"/>
<protein>
    <submittedName>
        <fullName evidence="1">Uncharacterized protein</fullName>
    </submittedName>
</protein>
<organism evidence="1 2">
    <name type="scientific">Aldrovandia affinis</name>
    <dbReference type="NCBI Taxonomy" id="143900"/>
    <lineage>
        <taxon>Eukaryota</taxon>
        <taxon>Metazoa</taxon>
        <taxon>Chordata</taxon>
        <taxon>Craniata</taxon>
        <taxon>Vertebrata</taxon>
        <taxon>Euteleostomi</taxon>
        <taxon>Actinopterygii</taxon>
        <taxon>Neopterygii</taxon>
        <taxon>Teleostei</taxon>
        <taxon>Notacanthiformes</taxon>
        <taxon>Halosauridae</taxon>
        <taxon>Aldrovandia</taxon>
    </lineage>
</organism>
<evidence type="ECO:0000313" key="1">
    <source>
        <dbReference type="EMBL" id="KAJ8403317.1"/>
    </source>
</evidence>
<dbReference type="EMBL" id="JAINUG010000059">
    <property type="protein sequence ID" value="KAJ8403317.1"/>
    <property type="molecule type" value="Genomic_DNA"/>
</dbReference>
<sequence length="70" mass="8575">MKGDVDQEYLSPDLKLLRMYRLYKEKYPMPTAEFWLYRDILKQQNLCFVSMGYFTQIEQKFMVSRHLPAM</sequence>
<dbReference type="AlphaFoldDB" id="A0AAD7WND3"/>
<accession>A0AAD7WND3</accession>
<reference evidence="1" key="1">
    <citation type="journal article" date="2023" name="Science">
        <title>Genome structures resolve the early diversification of teleost fishes.</title>
        <authorList>
            <person name="Parey E."/>
            <person name="Louis A."/>
            <person name="Montfort J."/>
            <person name="Bouchez O."/>
            <person name="Roques C."/>
            <person name="Iampietro C."/>
            <person name="Lluch J."/>
            <person name="Castinel A."/>
            <person name="Donnadieu C."/>
            <person name="Desvignes T."/>
            <person name="Floi Bucao C."/>
            <person name="Jouanno E."/>
            <person name="Wen M."/>
            <person name="Mejri S."/>
            <person name="Dirks R."/>
            <person name="Jansen H."/>
            <person name="Henkel C."/>
            <person name="Chen W.J."/>
            <person name="Zahm M."/>
            <person name="Cabau C."/>
            <person name="Klopp C."/>
            <person name="Thompson A.W."/>
            <person name="Robinson-Rechavi M."/>
            <person name="Braasch I."/>
            <person name="Lecointre G."/>
            <person name="Bobe J."/>
            <person name="Postlethwait J.H."/>
            <person name="Berthelot C."/>
            <person name="Roest Crollius H."/>
            <person name="Guiguen Y."/>
        </authorList>
    </citation>
    <scope>NUCLEOTIDE SEQUENCE</scope>
    <source>
        <strain evidence="1">NC1722</strain>
    </source>
</reference>
<dbReference type="Proteomes" id="UP001221898">
    <property type="component" value="Unassembled WGS sequence"/>
</dbReference>
<gene>
    <name evidence="1" type="ORF">AAFF_G00355340</name>
</gene>
<name>A0AAD7WND3_9TELE</name>
<evidence type="ECO:0000313" key="2">
    <source>
        <dbReference type="Proteomes" id="UP001221898"/>
    </source>
</evidence>
<comment type="caution">
    <text evidence="1">The sequence shown here is derived from an EMBL/GenBank/DDBJ whole genome shotgun (WGS) entry which is preliminary data.</text>
</comment>
<keyword evidence="2" id="KW-1185">Reference proteome</keyword>